<dbReference type="PATRIC" id="fig|573737.6.peg.2464"/>
<dbReference type="GO" id="GO:0050660">
    <property type="term" value="F:flavin adenine dinucleotide binding"/>
    <property type="evidence" value="ECO:0007669"/>
    <property type="project" value="InterPro"/>
</dbReference>
<accession>A0A0E3U926</accession>
<dbReference type="PIRSF" id="PIRSF016578">
    <property type="entry name" value="HsaA"/>
    <property type="match status" value="1"/>
</dbReference>
<dbReference type="EMBL" id="CP011253">
    <property type="protein sequence ID" value="AKC72229.1"/>
    <property type="molecule type" value="Genomic_DNA"/>
</dbReference>
<evidence type="ECO:0000313" key="6">
    <source>
        <dbReference type="Proteomes" id="UP000035050"/>
    </source>
</evidence>
<dbReference type="Pfam" id="PF02771">
    <property type="entry name" value="Acyl-CoA_dh_N"/>
    <property type="match status" value="1"/>
</dbReference>
<dbReference type="InterPro" id="IPR050741">
    <property type="entry name" value="Acyl-CoA_dehydrogenase"/>
</dbReference>
<dbReference type="GO" id="GO:0033539">
    <property type="term" value="P:fatty acid beta-oxidation using acyl-CoA dehydrogenase"/>
    <property type="evidence" value="ECO:0007669"/>
    <property type="project" value="TreeGrafter"/>
</dbReference>
<dbReference type="RefSeq" id="WP_046293361.1">
    <property type="nucleotide sequence ID" value="NZ_CP011253.3"/>
</dbReference>
<dbReference type="GO" id="GO:0005737">
    <property type="term" value="C:cytoplasm"/>
    <property type="evidence" value="ECO:0007669"/>
    <property type="project" value="TreeGrafter"/>
</dbReference>
<dbReference type="InterPro" id="IPR013107">
    <property type="entry name" value="Acyl-CoA_DH_C"/>
</dbReference>
<dbReference type="GO" id="GO:0016712">
    <property type="term" value="F:oxidoreductase activity, acting on paired donors, with incorporation or reduction of molecular oxygen, reduced flavin or flavoprotein as one donor, and incorporation of one atom of oxygen"/>
    <property type="evidence" value="ECO:0007669"/>
    <property type="project" value="TreeGrafter"/>
</dbReference>
<dbReference type="AlphaFoldDB" id="A0A0E3U926"/>
<comment type="similarity">
    <text evidence="2">Belongs to the HpaH/HsaA monooxygenase family.</text>
</comment>
<dbReference type="PANTHER" id="PTHR48083:SF19">
    <property type="entry name" value="FLAVIN-DEPENDENT MONOOXYGENASE, OXYGENASE SUBUNIT HSAA"/>
    <property type="match status" value="1"/>
</dbReference>
<evidence type="ECO:0000259" key="4">
    <source>
        <dbReference type="Pfam" id="PF08028"/>
    </source>
</evidence>
<dbReference type="PANTHER" id="PTHR48083">
    <property type="entry name" value="MEDIUM-CHAIN SPECIFIC ACYL-COA DEHYDROGENASE, MITOCHONDRIAL-RELATED"/>
    <property type="match status" value="1"/>
</dbReference>
<dbReference type="Pfam" id="PF08028">
    <property type="entry name" value="Acyl-CoA_dh_2"/>
    <property type="match status" value="1"/>
</dbReference>
<evidence type="ECO:0000256" key="1">
    <source>
        <dbReference type="ARBA" id="ARBA00023002"/>
    </source>
</evidence>
<dbReference type="SUPFAM" id="SSF47203">
    <property type="entry name" value="Acyl-CoA dehydrogenase C-terminal domain-like"/>
    <property type="match status" value="1"/>
</dbReference>
<organism evidence="5 6">
    <name type="scientific">Pandoraea oxalativorans</name>
    <dbReference type="NCBI Taxonomy" id="573737"/>
    <lineage>
        <taxon>Bacteria</taxon>
        <taxon>Pseudomonadati</taxon>
        <taxon>Pseudomonadota</taxon>
        <taxon>Betaproteobacteria</taxon>
        <taxon>Burkholderiales</taxon>
        <taxon>Burkholderiaceae</taxon>
        <taxon>Pandoraea</taxon>
    </lineage>
</organism>
<name>A0A0E3U926_9BURK</name>
<protein>
    <submittedName>
        <fullName evidence="5">Oxidoreductase</fullName>
    </submittedName>
</protein>
<keyword evidence="1" id="KW-0560">Oxidoreductase</keyword>
<dbReference type="Gene3D" id="1.20.140.10">
    <property type="entry name" value="Butyryl-CoA Dehydrogenase, subunit A, domain 3"/>
    <property type="match status" value="1"/>
</dbReference>
<dbReference type="InterPro" id="IPR036250">
    <property type="entry name" value="AcylCo_DH-like_C"/>
</dbReference>
<dbReference type="GO" id="GO:0003995">
    <property type="term" value="F:acyl-CoA dehydrogenase activity"/>
    <property type="evidence" value="ECO:0007669"/>
    <property type="project" value="InterPro"/>
</dbReference>
<feature type="domain" description="Acyl-CoA dehydrogenase/oxidase N-terminal" evidence="3">
    <location>
        <begin position="28"/>
        <end position="118"/>
    </location>
</feature>
<dbReference type="KEGG" id="pox:MB84_08075"/>
<dbReference type="OrthoDB" id="7316074at2"/>
<evidence type="ECO:0000256" key="2">
    <source>
        <dbReference type="ARBA" id="ARBA00049661"/>
    </source>
</evidence>
<dbReference type="HOGENOM" id="CLU_018204_2_0_4"/>
<dbReference type="Gene3D" id="2.40.110.10">
    <property type="entry name" value="Butyryl-CoA Dehydrogenase, subunit A, domain 2"/>
    <property type="match status" value="1"/>
</dbReference>
<evidence type="ECO:0000259" key="3">
    <source>
        <dbReference type="Pfam" id="PF02771"/>
    </source>
</evidence>
<keyword evidence="6" id="KW-1185">Reference proteome</keyword>
<dbReference type="InterPro" id="IPR046373">
    <property type="entry name" value="Acyl-CoA_Oxase/DH_mid-dom_sf"/>
</dbReference>
<reference evidence="5" key="1">
    <citation type="submission" date="2016-06" db="EMBL/GenBank/DDBJ databases">
        <title>Pandoraea oxalativorans DSM 23570 Genome Sequencing.</title>
        <authorList>
            <person name="Ee R."/>
            <person name="Lim Y.-L."/>
            <person name="Yong D."/>
            <person name="Yin W.-F."/>
            <person name="Chan K.-G."/>
        </authorList>
    </citation>
    <scope>NUCLEOTIDE SEQUENCE</scope>
    <source>
        <strain evidence="5">DSM 23570</strain>
    </source>
</reference>
<dbReference type="InterPro" id="IPR009100">
    <property type="entry name" value="AcylCoA_DH/oxidase_NM_dom_sf"/>
</dbReference>
<dbReference type="Proteomes" id="UP000035050">
    <property type="component" value="Chromosome"/>
</dbReference>
<dbReference type="InterPro" id="IPR037069">
    <property type="entry name" value="AcylCoA_DH/ox_N_sf"/>
</dbReference>
<dbReference type="SUPFAM" id="SSF56645">
    <property type="entry name" value="Acyl-CoA dehydrogenase NM domain-like"/>
    <property type="match status" value="1"/>
</dbReference>
<dbReference type="PROSITE" id="PS00073">
    <property type="entry name" value="ACYL_COA_DH_2"/>
    <property type="match status" value="1"/>
</dbReference>
<proteinExistence type="inferred from homology"/>
<dbReference type="InterPro" id="IPR013786">
    <property type="entry name" value="AcylCoA_DH/ox_N"/>
</dbReference>
<sequence>MSTSPNAPADSAAGELPAFATHDDAVAAARAMHESIRSRAVQTESDRIVSAQTINELRNSGLFNIVTPRLFGGSELGFATLVEVTAELASACGSTGWVFGVLAGHSWMLNLFPLQAQRDVMGDDRALTATVFRLGGTVTEVDGGYELVGGEGRFCSGIDHAQWVIVGNAVQREGQPPEPRFFVVPIADVEVIDDWFTAGMRGTGSRSIRIARTFIPAHRSVSVKEMMSGQSDAAGSVRAPIYRMPFQNVTPFSLIGAPLGMARGAIRSFSDGLCPRLKSFDSEQMAEQSTTMSRLAQASAEIDAAFALVREDARMVDSAADPKTISALQWSRIPRDWAFAAQTARRAVNSLFEAAGGTGIYNDSELQRVWRDANSAAQHFAFTWDSAMTNYGRTALGLPPSKFGPKGR</sequence>
<dbReference type="InterPro" id="IPR006089">
    <property type="entry name" value="Acyl-CoA_DH_CS"/>
</dbReference>
<evidence type="ECO:0000313" key="5">
    <source>
        <dbReference type="EMBL" id="AKC72229.1"/>
    </source>
</evidence>
<dbReference type="Gene3D" id="1.10.540.10">
    <property type="entry name" value="Acyl-CoA dehydrogenase/oxidase, N-terminal domain"/>
    <property type="match status" value="1"/>
</dbReference>
<feature type="domain" description="Acyl-CoA dehydrogenase C-terminal" evidence="4">
    <location>
        <begin position="258"/>
        <end position="383"/>
    </location>
</feature>
<gene>
    <name evidence="5" type="ORF">MB84_08075</name>
</gene>